<evidence type="ECO:0000313" key="2">
    <source>
        <dbReference type="EMBL" id="MBO4207319.1"/>
    </source>
</evidence>
<dbReference type="InterPro" id="IPR051604">
    <property type="entry name" value="Ergot_Alk_Oxidoreductase"/>
</dbReference>
<evidence type="ECO:0000259" key="1">
    <source>
        <dbReference type="Pfam" id="PF13460"/>
    </source>
</evidence>
<proteinExistence type="predicted"/>
<dbReference type="Gene3D" id="3.90.25.10">
    <property type="entry name" value="UDP-galactose 4-epimerase, domain 1"/>
    <property type="match status" value="1"/>
</dbReference>
<sequence length="273" mass="29122">MSPSRILVVGSTGKTGRRIVRQLTGSGHQVRGASRRSDPPFDWTEPATWPEALRGIDAAYLSYHPDLAAPGAPDAISGLVSCAAELGVRHLVLLSGRGEQHAQHCEEIVRGSGLSHTLVRTSWFAQNFSEGHLLEPVLGGTIALPAGTVAEPFVDVDDIADVAVAALTDERHAGRLYELTGPRLLTFADAAAEMSAAAGRRIGYVAVAPEQFRATLTESVGPEYADLFTNLCTEVFDGRNASLGYGVQEALGREPRDFTDFCRTVAASGVWRP</sequence>
<feature type="domain" description="NAD(P)-binding" evidence="1">
    <location>
        <begin position="10"/>
        <end position="170"/>
    </location>
</feature>
<evidence type="ECO:0000313" key="3">
    <source>
        <dbReference type="Proteomes" id="UP000823521"/>
    </source>
</evidence>
<reference evidence="2 3" key="1">
    <citation type="submission" date="2019-12" db="EMBL/GenBank/DDBJ databases">
        <title>Whole genome sequencing of endophytic Actinobacterium Micromonospora sp. MPMI6T.</title>
        <authorList>
            <person name="Evv R."/>
            <person name="Podile A.R."/>
        </authorList>
    </citation>
    <scope>NUCLEOTIDE SEQUENCE [LARGE SCALE GENOMIC DNA]</scope>
    <source>
        <strain evidence="2 3">MPMI6</strain>
    </source>
</reference>
<dbReference type="InterPro" id="IPR036291">
    <property type="entry name" value="NAD(P)-bd_dom_sf"/>
</dbReference>
<dbReference type="RefSeq" id="WP_208814215.1">
    <property type="nucleotide sequence ID" value="NZ_WVUH01000116.1"/>
</dbReference>
<dbReference type="EMBL" id="WVUH01000116">
    <property type="protein sequence ID" value="MBO4207319.1"/>
    <property type="molecule type" value="Genomic_DNA"/>
</dbReference>
<dbReference type="PANTHER" id="PTHR43162">
    <property type="match status" value="1"/>
</dbReference>
<dbReference type="Pfam" id="PF13460">
    <property type="entry name" value="NAD_binding_10"/>
    <property type="match status" value="1"/>
</dbReference>
<dbReference type="InterPro" id="IPR016040">
    <property type="entry name" value="NAD(P)-bd_dom"/>
</dbReference>
<accession>A0ABS3VSE9</accession>
<gene>
    <name evidence="2" type="ORF">GSF22_15055</name>
</gene>
<dbReference type="Proteomes" id="UP000823521">
    <property type="component" value="Unassembled WGS sequence"/>
</dbReference>
<protein>
    <submittedName>
        <fullName evidence="2">NmrA family NAD(P)-binding protein</fullName>
    </submittedName>
</protein>
<dbReference type="PANTHER" id="PTHR43162:SF1">
    <property type="entry name" value="PRESTALK A DIFFERENTIATION PROTEIN A"/>
    <property type="match status" value="1"/>
</dbReference>
<organism evidence="2 3">
    <name type="scientific">Micromonospora echinofusca</name>
    <dbReference type="NCBI Taxonomy" id="47858"/>
    <lineage>
        <taxon>Bacteria</taxon>
        <taxon>Bacillati</taxon>
        <taxon>Actinomycetota</taxon>
        <taxon>Actinomycetes</taxon>
        <taxon>Micromonosporales</taxon>
        <taxon>Micromonosporaceae</taxon>
        <taxon>Micromonospora</taxon>
    </lineage>
</organism>
<dbReference type="SUPFAM" id="SSF51735">
    <property type="entry name" value="NAD(P)-binding Rossmann-fold domains"/>
    <property type="match status" value="1"/>
</dbReference>
<keyword evidence="3" id="KW-1185">Reference proteome</keyword>
<name>A0ABS3VSE9_MICEH</name>
<comment type="caution">
    <text evidence="2">The sequence shown here is derived from an EMBL/GenBank/DDBJ whole genome shotgun (WGS) entry which is preliminary data.</text>
</comment>
<dbReference type="Gene3D" id="3.40.50.720">
    <property type="entry name" value="NAD(P)-binding Rossmann-like Domain"/>
    <property type="match status" value="1"/>
</dbReference>